<dbReference type="InterPro" id="IPR011642">
    <property type="entry name" value="Gate_dom"/>
</dbReference>
<dbReference type="InterPro" id="IPR052549">
    <property type="entry name" value="SpmB"/>
</dbReference>
<evidence type="ECO:0000313" key="4">
    <source>
        <dbReference type="Proteomes" id="UP001437460"/>
    </source>
</evidence>
<dbReference type="RefSeq" id="WP_349229419.1">
    <property type="nucleotide sequence ID" value="NZ_JBBMFJ010000016.1"/>
</dbReference>
<organism evidence="3 4">
    <name type="scientific">Ventrimonas faecis</name>
    <dbReference type="NCBI Taxonomy" id="3133170"/>
    <lineage>
        <taxon>Bacteria</taxon>
        <taxon>Bacillati</taxon>
        <taxon>Bacillota</taxon>
        <taxon>Clostridia</taxon>
        <taxon>Lachnospirales</taxon>
        <taxon>Lachnospiraceae</taxon>
        <taxon>Ventrimonas</taxon>
    </lineage>
</organism>
<keyword evidence="1" id="KW-0812">Transmembrane</keyword>
<dbReference type="PANTHER" id="PTHR35793">
    <property type="entry name" value="INNER MEMBRANE PROTEIN YJIG"/>
    <property type="match status" value="1"/>
</dbReference>
<evidence type="ECO:0000256" key="1">
    <source>
        <dbReference type="SAM" id="Phobius"/>
    </source>
</evidence>
<dbReference type="PANTHER" id="PTHR35793:SF2">
    <property type="entry name" value="INNER MEMBRANE PROTEIN YJIG"/>
    <property type="match status" value="1"/>
</dbReference>
<name>A0ABV1HMC2_9FIRM</name>
<reference evidence="3 4" key="1">
    <citation type="submission" date="2024-03" db="EMBL/GenBank/DDBJ databases">
        <title>Human intestinal bacterial collection.</title>
        <authorList>
            <person name="Pauvert C."/>
            <person name="Hitch T.C.A."/>
            <person name="Clavel T."/>
        </authorList>
    </citation>
    <scope>NUCLEOTIDE SEQUENCE [LARGE SCALE GENOMIC DNA]</scope>
    <source>
        <strain evidence="3 4">CLA-AP-H27</strain>
    </source>
</reference>
<dbReference type="Pfam" id="PF07670">
    <property type="entry name" value="Gate"/>
    <property type="match status" value="1"/>
</dbReference>
<keyword evidence="4" id="KW-1185">Reference proteome</keyword>
<feature type="transmembrane region" description="Helical" evidence="1">
    <location>
        <begin position="86"/>
        <end position="108"/>
    </location>
</feature>
<evidence type="ECO:0000259" key="2">
    <source>
        <dbReference type="Pfam" id="PF07670"/>
    </source>
</evidence>
<accession>A0ABV1HMC2</accession>
<keyword evidence="1" id="KW-0472">Membrane</keyword>
<feature type="transmembrane region" description="Helical" evidence="1">
    <location>
        <begin position="46"/>
        <end position="66"/>
    </location>
</feature>
<feature type="transmembrane region" description="Helical" evidence="1">
    <location>
        <begin position="147"/>
        <end position="168"/>
    </location>
</feature>
<dbReference type="EMBL" id="JBBMFJ010000016">
    <property type="protein sequence ID" value="MEQ2563236.1"/>
    <property type="molecule type" value="Genomic_DNA"/>
</dbReference>
<proteinExistence type="predicted"/>
<keyword evidence="1" id="KW-1133">Transmembrane helix</keyword>
<sequence length="170" mass="17998">MILWLSKILLPFVISYVIAFGLISHRPIFDDFLDGAKSGMKTVADILPTLIALITAVGVVRASGLLDAVTSVCAGAAGLLHIPRELVPITLVRLVSNSAATGLLLDLFRQYGPDSRTGMAASVLMSSTETVFYCLSIYFGSVKVRRTRYIVPGALIATAAGIAASIWITG</sequence>
<dbReference type="Proteomes" id="UP001437460">
    <property type="component" value="Unassembled WGS sequence"/>
</dbReference>
<feature type="domain" description="Nucleoside transporter/FeoB GTPase Gate" evidence="2">
    <location>
        <begin position="46"/>
        <end position="142"/>
    </location>
</feature>
<evidence type="ECO:0000313" key="3">
    <source>
        <dbReference type="EMBL" id="MEQ2563236.1"/>
    </source>
</evidence>
<protein>
    <submittedName>
        <fullName evidence="3">Nucleoside recognition domain-containing protein</fullName>
    </submittedName>
</protein>
<comment type="caution">
    <text evidence="3">The sequence shown here is derived from an EMBL/GenBank/DDBJ whole genome shotgun (WGS) entry which is preliminary data.</text>
</comment>
<feature type="transmembrane region" description="Helical" evidence="1">
    <location>
        <begin position="120"/>
        <end position="141"/>
    </location>
</feature>
<gene>
    <name evidence="3" type="ORF">WMO41_08700</name>
</gene>
<feature type="transmembrane region" description="Helical" evidence="1">
    <location>
        <begin position="6"/>
        <end position="25"/>
    </location>
</feature>